<gene>
    <name evidence="1" type="ORF">A2832_01670</name>
</gene>
<dbReference type="GO" id="GO:0004521">
    <property type="term" value="F:RNA endonuclease activity"/>
    <property type="evidence" value="ECO:0007669"/>
    <property type="project" value="TreeGrafter"/>
</dbReference>
<evidence type="ECO:0000313" key="1">
    <source>
        <dbReference type="EMBL" id="OHA89977.1"/>
    </source>
</evidence>
<organism evidence="1 2">
    <name type="scientific">Candidatus Zambryskibacteria bacterium RIFCSPHIGHO2_01_FULL_44_22b</name>
    <dbReference type="NCBI Taxonomy" id="1802737"/>
    <lineage>
        <taxon>Bacteria</taxon>
        <taxon>Candidatus Zambryskiibacteriota</taxon>
    </lineage>
</organism>
<dbReference type="Gene3D" id="2.30.30.110">
    <property type="match status" value="1"/>
</dbReference>
<dbReference type="GO" id="GO:0006402">
    <property type="term" value="P:mRNA catabolic process"/>
    <property type="evidence" value="ECO:0007669"/>
    <property type="project" value="TreeGrafter"/>
</dbReference>
<dbReference type="GO" id="GO:0003677">
    <property type="term" value="F:DNA binding"/>
    <property type="evidence" value="ECO:0007669"/>
    <property type="project" value="InterPro"/>
</dbReference>
<accession>A0A1G2SY60</accession>
<dbReference type="EMBL" id="MHVG01000021">
    <property type="protein sequence ID" value="OHA89977.1"/>
    <property type="molecule type" value="Genomic_DNA"/>
</dbReference>
<dbReference type="STRING" id="1802737.A2832_01670"/>
<dbReference type="PANTHER" id="PTHR33988">
    <property type="entry name" value="ENDORIBONUCLEASE MAZF-RELATED"/>
    <property type="match status" value="1"/>
</dbReference>
<sequence length="114" mass="12866">MERLKYIPERGDIVYTSFSPTIGREQRGRRPGLVLSAHNYNLRSELAIICPVTSTIRNSLFEVMIETSKVKGVILSDHARSMSWKKRGVKFICKCPSEILQEVSGKLSVLVQGE</sequence>
<evidence type="ECO:0000313" key="2">
    <source>
        <dbReference type="Proteomes" id="UP000178538"/>
    </source>
</evidence>
<evidence type="ECO:0008006" key="3">
    <source>
        <dbReference type="Google" id="ProtNLM"/>
    </source>
</evidence>
<dbReference type="Proteomes" id="UP000178538">
    <property type="component" value="Unassembled WGS sequence"/>
</dbReference>
<dbReference type="AlphaFoldDB" id="A0A1G2SY60"/>
<dbReference type="GO" id="GO:0016075">
    <property type="term" value="P:rRNA catabolic process"/>
    <property type="evidence" value="ECO:0007669"/>
    <property type="project" value="TreeGrafter"/>
</dbReference>
<dbReference type="InterPro" id="IPR011067">
    <property type="entry name" value="Plasmid_toxin/cell-grow_inhib"/>
</dbReference>
<proteinExistence type="predicted"/>
<name>A0A1G2SY60_9BACT</name>
<dbReference type="InterPro" id="IPR003477">
    <property type="entry name" value="PemK-like"/>
</dbReference>
<reference evidence="1 2" key="1">
    <citation type="journal article" date="2016" name="Nat. Commun.">
        <title>Thousands of microbial genomes shed light on interconnected biogeochemical processes in an aquifer system.</title>
        <authorList>
            <person name="Anantharaman K."/>
            <person name="Brown C.T."/>
            <person name="Hug L.A."/>
            <person name="Sharon I."/>
            <person name="Castelle C.J."/>
            <person name="Probst A.J."/>
            <person name="Thomas B.C."/>
            <person name="Singh A."/>
            <person name="Wilkins M.J."/>
            <person name="Karaoz U."/>
            <person name="Brodie E.L."/>
            <person name="Williams K.H."/>
            <person name="Hubbard S.S."/>
            <person name="Banfield J.F."/>
        </authorList>
    </citation>
    <scope>NUCLEOTIDE SEQUENCE [LARGE SCALE GENOMIC DNA]</scope>
</reference>
<protein>
    <recommendedName>
        <fullName evidence="3">mRNA-degrading endonuclease</fullName>
    </recommendedName>
</protein>
<dbReference type="SUPFAM" id="SSF50118">
    <property type="entry name" value="Cell growth inhibitor/plasmid maintenance toxic component"/>
    <property type="match status" value="1"/>
</dbReference>
<dbReference type="PANTHER" id="PTHR33988:SF3">
    <property type="entry name" value="ENDORIBONUCLEASE TOXIN CHPB-RELATED"/>
    <property type="match status" value="1"/>
</dbReference>
<dbReference type="Pfam" id="PF02452">
    <property type="entry name" value="PemK_toxin"/>
    <property type="match status" value="1"/>
</dbReference>
<comment type="caution">
    <text evidence="1">The sequence shown here is derived from an EMBL/GenBank/DDBJ whole genome shotgun (WGS) entry which is preliminary data.</text>
</comment>